<dbReference type="OrthoDB" id="9807812at2"/>
<dbReference type="PANTHER" id="PTHR43031:SF16">
    <property type="entry name" value="OXIDOREDUCTASE"/>
    <property type="match status" value="1"/>
</dbReference>
<dbReference type="InterPro" id="IPR036873">
    <property type="entry name" value="Rhodanese-like_dom_sf"/>
</dbReference>
<comment type="caution">
    <text evidence="2">The sequence shown here is derived from an EMBL/GenBank/DDBJ whole genome shotgun (WGS) entry which is preliminary data.</text>
</comment>
<protein>
    <submittedName>
        <fullName evidence="2">Rhodanese-related sulfurtransferase</fullName>
    </submittedName>
</protein>
<dbReference type="InterPro" id="IPR050229">
    <property type="entry name" value="GlpE_sulfurtransferase"/>
</dbReference>
<evidence type="ECO:0000259" key="1">
    <source>
        <dbReference type="PROSITE" id="PS50206"/>
    </source>
</evidence>
<feature type="domain" description="Rhodanese" evidence="1">
    <location>
        <begin position="28"/>
        <end position="124"/>
    </location>
</feature>
<evidence type="ECO:0000313" key="3">
    <source>
        <dbReference type="Proteomes" id="UP000295050"/>
    </source>
</evidence>
<proteinExistence type="predicted"/>
<keyword evidence="3" id="KW-1185">Reference proteome</keyword>
<dbReference type="SUPFAM" id="SSF52821">
    <property type="entry name" value="Rhodanese/Cell cycle control phosphatase"/>
    <property type="match status" value="1"/>
</dbReference>
<dbReference type="Proteomes" id="UP000295050">
    <property type="component" value="Unassembled WGS sequence"/>
</dbReference>
<dbReference type="PANTHER" id="PTHR43031">
    <property type="entry name" value="FAD-DEPENDENT OXIDOREDUCTASE"/>
    <property type="match status" value="1"/>
</dbReference>
<dbReference type="Gene3D" id="3.40.250.10">
    <property type="entry name" value="Rhodanese-like domain"/>
    <property type="match status" value="1"/>
</dbReference>
<dbReference type="GO" id="GO:0016740">
    <property type="term" value="F:transferase activity"/>
    <property type="evidence" value="ECO:0007669"/>
    <property type="project" value="UniProtKB-KW"/>
</dbReference>
<name>A0A4R2RHR3_9RHOB</name>
<organism evidence="2 3">
    <name type="scientific">Rhodovulum bhavnagarense</name>
    <dbReference type="NCBI Taxonomy" id="992286"/>
    <lineage>
        <taxon>Bacteria</taxon>
        <taxon>Pseudomonadati</taxon>
        <taxon>Pseudomonadota</taxon>
        <taxon>Alphaproteobacteria</taxon>
        <taxon>Rhodobacterales</taxon>
        <taxon>Paracoccaceae</taxon>
        <taxon>Rhodovulum</taxon>
    </lineage>
</organism>
<dbReference type="PROSITE" id="PS50206">
    <property type="entry name" value="RHODANESE_3"/>
    <property type="match status" value="1"/>
</dbReference>
<dbReference type="EMBL" id="SLXU01000001">
    <property type="protein sequence ID" value="TCP63292.1"/>
    <property type="molecule type" value="Genomic_DNA"/>
</dbReference>
<keyword evidence="2" id="KW-0808">Transferase</keyword>
<dbReference type="SMART" id="SM00450">
    <property type="entry name" value="RHOD"/>
    <property type="match status" value="1"/>
</dbReference>
<gene>
    <name evidence="2" type="ORF">EV663_101560</name>
</gene>
<accession>A0A4R2RHR3</accession>
<reference evidence="2 3" key="1">
    <citation type="submission" date="2019-03" db="EMBL/GenBank/DDBJ databases">
        <title>Genomic Encyclopedia of Type Strains, Phase IV (KMG-IV): sequencing the most valuable type-strain genomes for metagenomic binning, comparative biology and taxonomic classification.</title>
        <authorList>
            <person name="Goeker M."/>
        </authorList>
    </citation>
    <scope>NUCLEOTIDE SEQUENCE [LARGE SCALE GENOMIC DNA]</scope>
    <source>
        <strain evidence="2 3">DSM 24766</strain>
    </source>
</reference>
<dbReference type="Pfam" id="PF00581">
    <property type="entry name" value="Rhodanese"/>
    <property type="match status" value="1"/>
</dbReference>
<sequence>MFKWVELMGKVYPYVEEIRAREAAEFAEKGEIVLIDVRAEHEIRRFGKCKGAIHIPMHMVRHAANRGGPHYDPAFDPEKTYAVYCETGNDALAAARMLLKMGYKDVYNMGAFREWLNAKLPLER</sequence>
<dbReference type="AlphaFoldDB" id="A0A4R2RHR3"/>
<evidence type="ECO:0000313" key="2">
    <source>
        <dbReference type="EMBL" id="TCP63292.1"/>
    </source>
</evidence>
<dbReference type="RefSeq" id="WP_132950220.1">
    <property type="nucleotide sequence ID" value="NZ_SLXU01000001.1"/>
</dbReference>
<dbReference type="InterPro" id="IPR001763">
    <property type="entry name" value="Rhodanese-like_dom"/>
</dbReference>